<dbReference type="RefSeq" id="WP_112157468.1">
    <property type="nucleotide sequence ID" value="NZ_QKRX01000002.1"/>
</dbReference>
<dbReference type="EMBL" id="QKRX01000002">
    <property type="protein sequence ID" value="RAU19281.1"/>
    <property type="molecule type" value="Genomic_DNA"/>
</dbReference>
<feature type="domain" description="Aminotransferase class I/classII large" evidence="6">
    <location>
        <begin position="28"/>
        <end position="380"/>
    </location>
</feature>
<dbReference type="InterPro" id="IPR004839">
    <property type="entry name" value="Aminotransferase_I/II_large"/>
</dbReference>
<evidence type="ECO:0000256" key="2">
    <source>
        <dbReference type="ARBA" id="ARBA00007441"/>
    </source>
</evidence>
<dbReference type="Pfam" id="PF00155">
    <property type="entry name" value="Aminotran_1_2"/>
    <property type="match status" value="1"/>
</dbReference>
<dbReference type="Gene3D" id="3.40.640.10">
    <property type="entry name" value="Type I PLP-dependent aspartate aminotransferase-like (Major domain)"/>
    <property type="match status" value="1"/>
</dbReference>
<dbReference type="Gene3D" id="3.90.1150.10">
    <property type="entry name" value="Aspartate Aminotransferase, domain 1"/>
    <property type="match status" value="1"/>
</dbReference>
<reference evidence="7 8" key="1">
    <citation type="submission" date="2018-06" db="EMBL/GenBank/DDBJ databases">
        <title>Nitrincola tibetense sp. nov., isolated from Lake XuguoCo on Tibetan Plateau.</title>
        <authorList>
            <person name="Xing P."/>
        </authorList>
    </citation>
    <scope>NUCLEOTIDE SEQUENCE [LARGE SCALE GENOMIC DNA]</scope>
    <source>
        <strain evidence="8">xg18</strain>
    </source>
</reference>
<evidence type="ECO:0000256" key="5">
    <source>
        <dbReference type="ARBA" id="ARBA00022898"/>
    </source>
</evidence>
<dbReference type="InterPro" id="IPR015421">
    <property type="entry name" value="PyrdxlP-dep_Trfase_major"/>
</dbReference>
<dbReference type="InterPro" id="IPR015422">
    <property type="entry name" value="PyrdxlP-dep_Trfase_small"/>
</dbReference>
<dbReference type="AlphaFoldDB" id="A0A364NQC3"/>
<dbReference type="InterPro" id="IPR051326">
    <property type="entry name" value="Kynurenine-oxoglutarate_AT"/>
</dbReference>
<dbReference type="FunFam" id="3.40.640.10:FF:000033">
    <property type="entry name" value="Aspartate aminotransferase"/>
    <property type="match status" value="1"/>
</dbReference>
<comment type="caution">
    <text evidence="7">The sequence shown here is derived from an EMBL/GenBank/DDBJ whole genome shotgun (WGS) entry which is preliminary data.</text>
</comment>
<evidence type="ECO:0000313" key="8">
    <source>
        <dbReference type="Proteomes" id="UP000250744"/>
    </source>
</evidence>
<keyword evidence="8" id="KW-1185">Reference proteome</keyword>
<dbReference type="Proteomes" id="UP000250744">
    <property type="component" value="Unassembled WGS sequence"/>
</dbReference>
<dbReference type="NCBIfam" id="NF006569">
    <property type="entry name" value="PRK09082.1"/>
    <property type="match status" value="1"/>
</dbReference>
<evidence type="ECO:0000256" key="3">
    <source>
        <dbReference type="ARBA" id="ARBA00022576"/>
    </source>
</evidence>
<protein>
    <submittedName>
        <fullName evidence="7">Aminotransferase</fullName>
    </submittedName>
</protein>
<comment type="cofactor">
    <cofactor evidence="1">
        <name>pyridoxal 5'-phosphate</name>
        <dbReference type="ChEBI" id="CHEBI:597326"/>
    </cofactor>
</comment>
<evidence type="ECO:0000259" key="6">
    <source>
        <dbReference type="Pfam" id="PF00155"/>
    </source>
</evidence>
<dbReference type="OrthoDB" id="9763453at2"/>
<accession>A0A364NQC3</accession>
<dbReference type="InterPro" id="IPR015424">
    <property type="entry name" value="PyrdxlP-dep_Trfase"/>
</dbReference>
<dbReference type="SUPFAM" id="SSF53383">
    <property type="entry name" value="PLP-dependent transferases"/>
    <property type="match status" value="1"/>
</dbReference>
<keyword evidence="5" id="KW-0663">Pyridoxal phosphate</keyword>
<evidence type="ECO:0000256" key="1">
    <source>
        <dbReference type="ARBA" id="ARBA00001933"/>
    </source>
</evidence>
<keyword evidence="4 7" id="KW-0808">Transferase</keyword>
<comment type="similarity">
    <text evidence="2">Belongs to the class-I pyridoxal-phosphate-dependent aminotransferase family.</text>
</comment>
<dbReference type="GO" id="GO:0030170">
    <property type="term" value="F:pyridoxal phosphate binding"/>
    <property type="evidence" value="ECO:0007669"/>
    <property type="project" value="InterPro"/>
</dbReference>
<dbReference type="CDD" id="cd00609">
    <property type="entry name" value="AAT_like"/>
    <property type="match status" value="1"/>
</dbReference>
<dbReference type="GO" id="GO:0005737">
    <property type="term" value="C:cytoplasm"/>
    <property type="evidence" value="ECO:0007669"/>
    <property type="project" value="TreeGrafter"/>
</dbReference>
<keyword evidence="3 7" id="KW-0032">Aminotransferase</keyword>
<evidence type="ECO:0000256" key="4">
    <source>
        <dbReference type="ARBA" id="ARBA00022679"/>
    </source>
</evidence>
<sequence length="383" mass="43251">MRYPASRLPQVGTTIFTQMSQLASDHQAINLSQGFPDFEGPQVLLDRVGEYIKKGMNQYAPMTGVEPLRLAIADKIQRCYGRKVCPQAEVTVTSGATEAIFAAIAATVRPGDEVIVFDPSYDSYEPAILLNGGVAKHIQLDSYDFSINWDNVREAITASTRMIILNSPHNPSGSTLSVEDIAALEALVENTDILILADEVYEHILFDGRHHLSLHRYEALAERSFIVSSFGKTYHITGWKIGYCVAPAALSVEFRKVHQFLTFSTSTPMQYALADYLNLDKEHDQILGEFYQAKRDRFNLGMQDSRFQFTPSQGTYFQLMNYSSIRDVEDVEFVHWLVKEVGVAAIPLSVFYQKAPPELRWVRFCFAKRNETLDQALERLIKA</sequence>
<dbReference type="PANTHER" id="PTHR43807:SF20">
    <property type="entry name" value="FI04487P"/>
    <property type="match status" value="1"/>
</dbReference>
<name>A0A364NQC3_9GAMM</name>
<organism evidence="7 8">
    <name type="scientific">Nitrincola tibetensis</name>
    <dbReference type="NCBI Taxonomy" id="2219697"/>
    <lineage>
        <taxon>Bacteria</taxon>
        <taxon>Pseudomonadati</taxon>
        <taxon>Pseudomonadota</taxon>
        <taxon>Gammaproteobacteria</taxon>
        <taxon>Oceanospirillales</taxon>
        <taxon>Oceanospirillaceae</taxon>
        <taxon>Nitrincola</taxon>
    </lineage>
</organism>
<dbReference type="GO" id="GO:0016212">
    <property type="term" value="F:kynurenine-oxoglutarate transaminase activity"/>
    <property type="evidence" value="ECO:0007669"/>
    <property type="project" value="TreeGrafter"/>
</dbReference>
<proteinExistence type="inferred from homology"/>
<dbReference type="PANTHER" id="PTHR43807">
    <property type="entry name" value="FI04487P"/>
    <property type="match status" value="1"/>
</dbReference>
<evidence type="ECO:0000313" key="7">
    <source>
        <dbReference type="EMBL" id="RAU19281.1"/>
    </source>
</evidence>
<gene>
    <name evidence="7" type="ORF">DN062_03175</name>
</gene>